<evidence type="ECO:0000259" key="2">
    <source>
        <dbReference type="SMART" id="SM00471"/>
    </source>
</evidence>
<comment type="caution">
    <text evidence="3">The sequence shown here is derived from an EMBL/GenBank/DDBJ whole genome shotgun (WGS) entry which is preliminary data.</text>
</comment>
<dbReference type="InterPro" id="IPR006674">
    <property type="entry name" value="HD_domain"/>
</dbReference>
<sequence length="317" mass="35255">MTQLRDLRDRDEFTGFYLLKAAEVKLTNATPPSSYLDMILADATGELPAKLWDASSTDKETFFPLMLVKVQGVAQLYRDKLQAKIVRIRKAVKEDGVDLKSFIRTAPIEAEDLVRVIQATAASITDDKVRSIVEYCIGKVEEKLRHYPAGKSHHHAYYGGLAYHMVRMLELGAFICGQRPFLNADLVKAGILLHDIAKPEEMIAELGIVSDYSVPGKLLGHLAIASGWIVEAAISLGLGTSDRTVMLLQHLVLSHHNLGEWGSPVQPQIPEAVALHYIDQLDAKLQAVEDALAVLPESEEWTTNIRVIENKPIYRPR</sequence>
<keyword evidence="1" id="KW-0378">Hydrolase</keyword>
<proteinExistence type="predicted"/>
<dbReference type="RefSeq" id="WP_377474731.1">
    <property type="nucleotide sequence ID" value="NZ_JBHLWN010000121.1"/>
</dbReference>
<reference evidence="3 4" key="1">
    <citation type="submission" date="2024-09" db="EMBL/GenBank/DDBJ databases">
        <authorList>
            <person name="Sun Q."/>
            <person name="Mori K."/>
        </authorList>
    </citation>
    <scope>NUCLEOTIDE SEQUENCE [LARGE SCALE GENOMIC DNA]</scope>
    <source>
        <strain evidence="3 4">CCM 7759</strain>
    </source>
</reference>
<name>A0ABV6DV04_9BACL</name>
<gene>
    <name evidence="3" type="ORF">ACFFK0_29270</name>
</gene>
<dbReference type="EMBL" id="JBHLWN010000121">
    <property type="protein sequence ID" value="MFC0216493.1"/>
    <property type="molecule type" value="Genomic_DNA"/>
</dbReference>
<dbReference type="PANTHER" id="PTHR37294:SF1">
    <property type="entry name" value="3'-5' EXORIBONUCLEASE YHAM"/>
    <property type="match status" value="1"/>
</dbReference>
<dbReference type="InterPro" id="IPR003607">
    <property type="entry name" value="HD/PDEase_dom"/>
</dbReference>
<feature type="domain" description="HD/PDEase" evidence="2">
    <location>
        <begin position="157"/>
        <end position="293"/>
    </location>
</feature>
<dbReference type="InterPro" id="IPR050798">
    <property type="entry name" value="YhaM_exoribonuc/phosphodiest"/>
</dbReference>
<keyword evidence="4" id="KW-1185">Reference proteome</keyword>
<accession>A0ABV6DV04</accession>
<dbReference type="SUPFAM" id="SSF109604">
    <property type="entry name" value="HD-domain/PDEase-like"/>
    <property type="match status" value="1"/>
</dbReference>
<dbReference type="Pfam" id="PF01966">
    <property type="entry name" value="HD"/>
    <property type="match status" value="1"/>
</dbReference>
<evidence type="ECO:0000313" key="4">
    <source>
        <dbReference type="Proteomes" id="UP001589776"/>
    </source>
</evidence>
<protein>
    <submittedName>
        <fullName evidence="3">3'-5' exoribonuclease YhaM family protein</fullName>
    </submittedName>
</protein>
<dbReference type="CDD" id="cd04492">
    <property type="entry name" value="YhaM_OBF_like"/>
    <property type="match status" value="1"/>
</dbReference>
<dbReference type="Gene3D" id="1.10.3210.10">
    <property type="entry name" value="Hypothetical protein af1432"/>
    <property type="match status" value="1"/>
</dbReference>
<evidence type="ECO:0000256" key="1">
    <source>
        <dbReference type="ARBA" id="ARBA00022801"/>
    </source>
</evidence>
<evidence type="ECO:0000313" key="3">
    <source>
        <dbReference type="EMBL" id="MFC0216493.1"/>
    </source>
</evidence>
<dbReference type="Proteomes" id="UP001589776">
    <property type="component" value="Unassembled WGS sequence"/>
</dbReference>
<organism evidence="3 4">
    <name type="scientific">Paenibacillus chartarius</name>
    <dbReference type="NCBI Taxonomy" id="747481"/>
    <lineage>
        <taxon>Bacteria</taxon>
        <taxon>Bacillati</taxon>
        <taxon>Bacillota</taxon>
        <taxon>Bacilli</taxon>
        <taxon>Bacillales</taxon>
        <taxon>Paenibacillaceae</taxon>
        <taxon>Paenibacillus</taxon>
    </lineage>
</organism>
<dbReference type="PANTHER" id="PTHR37294">
    <property type="entry name" value="3'-5' EXORIBONUCLEASE YHAM"/>
    <property type="match status" value="1"/>
</dbReference>
<dbReference type="SMART" id="SM00471">
    <property type="entry name" value="HDc"/>
    <property type="match status" value="1"/>
</dbReference>